<keyword evidence="7" id="KW-0173">Coenzyme A biosynthesis</keyword>
<evidence type="ECO:0000256" key="8">
    <source>
        <dbReference type="SAM" id="Phobius"/>
    </source>
</evidence>
<organism evidence="9 10">
    <name type="scientific">Trypanosoma rangeli SC58</name>
    <dbReference type="NCBI Taxonomy" id="429131"/>
    <lineage>
        <taxon>Eukaryota</taxon>
        <taxon>Discoba</taxon>
        <taxon>Euglenozoa</taxon>
        <taxon>Kinetoplastea</taxon>
        <taxon>Metakinetoplastina</taxon>
        <taxon>Trypanosomatida</taxon>
        <taxon>Trypanosomatidae</taxon>
        <taxon>Trypanosoma</taxon>
        <taxon>Herpetosoma</taxon>
    </lineage>
</organism>
<protein>
    <submittedName>
        <fullName evidence="9">Dephospho-CoA kinase</fullName>
    </submittedName>
</protein>
<dbReference type="SUPFAM" id="SSF52540">
    <property type="entry name" value="P-loop containing nucleoside triphosphate hydrolases"/>
    <property type="match status" value="1"/>
</dbReference>
<sequence>MLLIGLTGGIACGKSTMVTMLEQQHQIIVIDADRVVRGLQRPFMPCTRKIARRWPECVDLQTGDLDRAALAGIIFRDSQARRELERIMHFPIFASIMTSLLLFWWQSVRRRLRGEGPLLVVLDVPLLYESKIYTLFIDAAVVVGSTEELQIARLMKRNGITRGEVLQRIRAQMPVEEKCRRADYVIRNNGTLTELACSVNDSVAWMRRQSGCRMDIIVFGVVGGGIACLATAVHLLCRLLCRLLEEA</sequence>
<evidence type="ECO:0000313" key="10">
    <source>
        <dbReference type="Proteomes" id="UP000031737"/>
    </source>
</evidence>
<gene>
    <name evidence="9" type="ORF">TRSC58_05069</name>
</gene>
<dbReference type="PROSITE" id="PS51219">
    <property type="entry name" value="DPCK"/>
    <property type="match status" value="1"/>
</dbReference>
<dbReference type="FunFam" id="3.40.50.300:FF:000991">
    <property type="entry name" value="Dephospho-CoA kinase"/>
    <property type="match status" value="1"/>
</dbReference>
<keyword evidence="6" id="KW-0067">ATP-binding</keyword>
<dbReference type="AlphaFoldDB" id="A0A061IZF2"/>
<dbReference type="GO" id="GO:0004140">
    <property type="term" value="F:dephospho-CoA kinase activity"/>
    <property type="evidence" value="ECO:0007669"/>
    <property type="project" value="InterPro"/>
</dbReference>
<keyword evidence="8" id="KW-1133">Transmembrane helix</keyword>
<keyword evidence="2" id="KW-0963">Cytoplasm</keyword>
<dbReference type="NCBIfam" id="TIGR00152">
    <property type="entry name" value="dephospho-CoA kinase"/>
    <property type="match status" value="1"/>
</dbReference>
<dbReference type="InterPro" id="IPR001977">
    <property type="entry name" value="Depp_CoAkinase"/>
</dbReference>
<feature type="transmembrane region" description="Helical" evidence="8">
    <location>
        <begin position="216"/>
        <end position="236"/>
    </location>
</feature>
<keyword evidence="10" id="KW-1185">Reference proteome</keyword>
<evidence type="ECO:0000256" key="6">
    <source>
        <dbReference type="ARBA" id="ARBA00022840"/>
    </source>
</evidence>
<keyword evidence="8" id="KW-0812">Transmembrane</keyword>
<dbReference type="Gene3D" id="3.40.50.300">
    <property type="entry name" value="P-loop containing nucleotide triphosphate hydrolases"/>
    <property type="match status" value="1"/>
</dbReference>
<comment type="similarity">
    <text evidence="1">Belongs to the CoaE family.</text>
</comment>
<dbReference type="HAMAP" id="MF_00376">
    <property type="entry name" value="Dephospho_CoA_kinase"/>
    <property type="match status" value="1"/>
</dbReference>
<evidence type="ECO:0000313" key="9">
    <source>
        <dbReference type="EMBL" id="ESL07246.1"/>
    </source>
</evidence>
<dbReference type="InterPro" id="IPR027417">
    <property type="entry name" value="P-loop_NTPase"/>
</dbReference>
<keyword evidence="4" id="KW-0547">Nucleotide-binding</keyword>
<evidence type="ECO:0000256" key="3">
    <source>
        <dbReference type="ARBA" id="ARBA00022679"/>
    </source>
</evidence>
<dbReference type="PANTHER" id="PTHR10695">
    <property type="entry name" value="DEPHOSPHO-COA KINASE-RELATED"/>
    <property type="match status" value="1"/>
</dbReference>
<keyword evidence="5 9" id="KW-0418">Kinase</keyword>
<feature type="transmembrane region" description="Helical" evidence="8">
    <location>
        <begin position="87"/>
        <end position="105"/>
    </location>
</feature>
<dbReference type="VEuPathDB" id="TriTrypDB:TRSC58_05069"/>
<evidence type="ECO:0000256" key="1">
    <source>
        <dbReference type="ARBA" id="ARBA00009018"/>
    </source>
</evidence>
<dbReference type="GO" id="GO:0015937">
    <property type="term" value="P:coenzyme A biosynthetic process"/>
    <property type="evidence" value="ECO:0007669"/>
    <property type="project" value="UniProtKB-KW"/>
</dbReference>
<dbReference type="Proteomes" id="UP000031737">
    <property type="component" value="Unassembled WGS sequence"/>
</dbReference>
<dbReference type="EMBL" id="AUPL01005069">
    <property type="protein sequence ID" value="ESL07246.1"/>
    <property type="molecule type" value="Genomic_DNA"/>
</dbReference>
<reference evidence="9 10" key="1">
    <citation type="submission" date="2013-07" db="EMBL/GenBank/DDBJ databases">
        <authorList>
            <person name="Stoco P.H."/>
            <person name="Wagner G."/>
            <person name="Gerber A."/>
            <person name="Zaha A."/>
            <person name="Thompson C."/>
            <person name="Bartholomeu D.C."/>
            <person name="Luckemeyer D.D."/>
            <person name="Bahia D."/>
            <person name="Loreto E."/>
            <person name="Prestes E.B."/>
            <person name="Lima F.M."/>
            <person name="Rodrigues-Luiz G."/>
            <person name="Vallejo G.A."/>
            <person name="Filho J.F."/>
            <person name="Monteiro K.M."/>
            <person name="Tyler K.M."/>
            <person name="de Almeida L.G."/>
            <person name="Ortiz M.F."/>
            <person name="Siervo M.A."/>
            <person name="de Moraes M.H."/>
            <person name="Cunha O.L."/>
            <person name="Mendonca-Neto R."/>
            <person name="Silva R."/>
            <person name="Teixeira S.M."/>
            <person name="Murta S.M."/>
            <person name="Sincero T.C."/>
            <person name="Mendes T.A."/>
            <person name="Urmenyi T.P."/>
            <person name="Silva V.G."/>
            <person name="da Rocha W.D."/>
            <person name="Andersson B."/>
            <person name="Romanha A.J."/>
            <person name="Steindel M."/>
            <person name="de Vasconcelos A.T."/>
            <person name="Grisard E.C."/>
        </authorList>
    </citation>
    <scope>NUCLEOTIDE SEQUENCE [LARGE SCALE GENOMIC DNA]</scope>
    <source>
        <strain evidence="9 10">SC58</strain>
    </source>
</reference>
<keyword evidence="8" id="KW-0472">Membrane</keyword>
<evidence type="ECO:0000256" key="4">
    <source>
        <dbReference type="ARBA" id="ARBA00022741"/>
    </source>
</evidence>
<keyword evidence="3" id="KW-0808">Transferase</keyword>
<dbReference type="CDD" id="cd02022">
    <property type="entry name" value="DPCK"/>
    <property type="match status" value="1"/>
</dbReference>
<comment type="caution">
    <text evidence="9">The sequence shown here is derived from an EMBL/GenBank/DDBJ whole genome shotgun (WGS) entry which is preliminary data.</text>
</comment>
<dbReference type="OrthoDB" id="247245at2759"/>
<evidence type="ECO:0000256" key="2">
    <source>
        <dbReference type="ARBA" id="ARBA00022490"/>
    </source>
</evidence>
<accession>A0A061IZF2</accession>
<dbReference type="Pfam" id="PF01121">
    <property type="entry name" value="CoaE"/>
    <property type="match status" value="1"/>
</dbReference>
<dbReference type="PANTHER" id="PTHR10695:SF46">
    <property type="entry name" value="BIFUNCTIONAL COENZYME A SYNTHASE-RELATED"/>
    <property type="match status" value="1"/>
</dbReference>
<evidence type="ECO:0000256" key="7">
    <source>
        <dbReference type="ARBA" id="ARBA00022993"/>
    </source>
</evidence>
<evidence type="ECO:0000256" key="5">
    <source>
        <dbReference type="ARBA" id="ARBA00022777"/>
    </source>
</evidence>
<dbReference type="GO" id="GO:0005524">
    <property type="term" value="F:ATP binding"/>
    <property type="evidence" value="ECO:0007669"/>
    <property type="project" value="UniProtKB-KW"/>
</dbReference>
<name>A0A061IZF2_TRYRA</name>
<proteinExistence type="inferred from homology"/>